<dbReference type="Proteomes" id="UP000478463">
    <property type="component" value="Chromosome"/>
</dbReference>
<sequence>MLMPDLSFIDGLLGLILDTVYNFLVALVSWFDIDPFPEMIADMPVAEGVGQFGALVDWLFPISDFVTIFNVWLGMMLFAWFCMFVWRLIKWVE</sequence>
<name>A0A6L7IQ70_9ACTN</name>
<accession>A0A6L7IQ70</accession>
<dbReference type="RefSeq" id="WP_160941552.1">
    <property type="nucleotide sequence ID" value="NZ_CP063310.1"/>
</dbReference>
<reference evidence="1 2" key="1">
    <citation type="submission" date="2020-10" db="EMBL/GenBank/DDBJ databases">
        <title>Eggerthella sp. nov., isolated from human feces.</title>
        <authorList>
            <person name="Yajun G."/>
        </authorList>
    </citation>
    <scope>NUCLEOTIDE SEQUENCE [LARGE SCALE GENOMIC DNA]</scope>
    <source>
        <strain evidence="1 2">HF-1101</strain>
    </source>
</reference>
<protein>
    <submittedName>
        <fullName evidence="1">Uncharacterized protein</fullName>
    </submittedName>
</protein>
<gene>
    <name evidence="1" type="ORF">GS424_008565</name>
</gene>
<evidence type="ECO:0000313" key="1">
    <source>
        <dbReference type="EMBL" id="QOS69872.1"/>
    </source>
</evidence>
<dbReference type="KEGG" id="egd:GS424_008565"/>
<proteinExistence type="predicted"/>
<organism evidence="1 2">
    <name type="scientific">Eggerthella guodeyinii</name>
    <dbReference type="NCBI Taxonomy" id="2690837"/>
    <lineage>
        <taxon>Bacteria</taxon>
        <taxon>Bacillati</taxon>
        <taxon>Actinomycetota</taxon>
        <taxon>Coriobacteriia</taxon>
        <taxon>Eggerthellales</taxon>
        <taxon>Eggerthellaceae</taxon>
        <taxon>Eggerthella</taxon>
    </lineage>
</organism>
<dbReference type="AlphaFoldDB" id="A0A6L7IQ70"/>
<evidence type="ECO:0000313" key="2">
    <source>
        <dbReference type="Proteomes" id="UP000478463"/>
    </source>
</evidence>
<dbReference type="EMBL" id="CP063310">
    <property type="protein sequence ID" value="QOS69872.1"/>
    <property type="molecule type" value="Genomic_DNA"/>
</dbReference>